<keyword evidence="1" id="KW-0812">Transmembrane</keyword>
<feature type="transmembrane region" description="Helical" evidence="1">
    <location>
        <begin position="180"/>
        <end position="201"/>
    </location>
</feature>
<dbReference type="PANTHER" id="PTHR38095:SF1">
    <property type="entry name" value="ANAEROBIC DIMETHYL SULFOXIDE REDUCTASE CHAIN YNFH"/>
    <property type="match status" value="1"/>
</dbReference>
<reference evidence="2" key="1">
    <citation type="submission" date="2023-12" db="EMBL/GenBank/DDBJ databases">
        <title>Mannheima indologenes sp. nov. proposed for Clade V organisms of Mannheimia.</title>
        <authorList>
            <person name="Christensen H."/>
        </authorList>
    </citation>
    <scope>NUCLEOTIDE SEQUENCE</scope>
    <source>
        <strain evidence="2">M14.4</strain>
    </source>
</reference>
<organism evidence="2 3">
    <name type="scientific">Mannheimia indoligenes</name>
    <dbReference type="NCBI Taxonomy" id="3103145"/>
    <lineage>
        <taxon>Bacteria</taxon>
        <taxon>Pseudomonadati</taxon>
        <taxon>Pseudomonadota</taxon>
        <taxon>Gammaproteobacteria</taxon>
        <taxon>Pasteurellales</taxon>
        <taxon>Pasteurellaceae</taxon>
        <taxon>Mannheimia</taxon>
    </lineage>
</organism>
<feature type="transmembrane region" description="Helical" evidence="1">
    <location>
        <begin position="112"/>
        <end position="130"/>
    </location>
</feature>
<dbReference type="Proteomes" id="UP001432017">
    <property type="component" value="Unassembled WGS sequence"/>
</dbReference>
<dbReference type="Pfam" id="PF04976">
    <property type="entry name" value="DmsC"/>
    <property type="match status" value="1"/>
</dbReference>
<name>A0ABU7ZFX2_9PAST</name>
<keyword evidence="3" id="KW-1185">Reference proteome</keyword>
<evidence type="ECO:0000313" key="3">
    <source>
        <dbReference type="Proteomes" id="UP001432017"/>
    </source>
</evidence>
<evidence type="ECO:0000256" key="1">
    <source>
        <dbReference type="SAM" id="Phobius"/>
    </source>
</evidence>
<comment type="caution">
    <text evidence="2">The sequence shown here is derived from an EMBL/GenBank/DDBJ whole genome shotgun (WGS) entry which is preliminary data.</text>
</comment>
<dbReference type="RefSeq" id="WP_334254240.1">
    <property type="nucleotide sequence ID" value="NZ_JBAJJM010000009.1"/>
</dbReference>
<dbReference type="EMBL" id="JBAJJM010000009">
    <property type="protein sequence ID" value="MEG9476077.1"/>
    <property type="molecule type" value="Genomic_DNA"/>
</dbReference>
<dbReference type="PANTHER" id="PTHR38095">
    <property type="entry name" value="ANAEROBIC DIMETHYL SULFOXIDE REDUCTASE CHAIN YNFH"/>
    <property type="match status" value="1"/>
</dbReference>
<proteinExistence type="predicted"/>
<evidence type="ECO:0000313" key="2">
    <source>
        <dbReference type="EMBL" id="MEG9476077.1"/>
    </source>
</evidence>
<feature type="transmembrane region" description="Helical" evidence="1">
    <location>
        <begin position="6"/>
        <end position="30"/>
    </location>
</feature>
<gene>
    <name evidence="2" type="ORF">V6W77_07290</name>
</gene>
<feature type="transmembrane region" description="Helical" evidence="1">
    <location>
        <begin position="150"/>
        <end position="168"/>
    </location>
</feature>
<sequence length="278" mass="30664">MNGLHELPLIIFTVLAQTVVGCWLIFTFILCRNHSDQSRAYLHKAMFILLVLLAIGFIASVLHLGSPMRAFNSLNRVGESMLSNEIASGATFFALAGLYWLLAVLGKMPQGVAKIWLILTACIGLVFMYMMNNLYHISTVPTWNTAFTSWQFYLTVVIGGSALAYALLHSNPHKEYSICHLPWGYLIAVFLAAIVVIYQGFGLSEVYSSAARATDLVPDYAVMHVIRLCLLAVAGFLLFKMKNVFNLALAVIIVLFAEMIGRTVFYGLHMTVGTAIVG</sequence>
<feature type="transmembrane region" description="Helical" evidence="1">
    <location>
        <begin position="246"/>
        <end position="268"/>
    </location>
</feature>
<feature type="transmembrane region" description="Helical" evidence="1">
    <location>
        <begin position="42"/>
        <end position="66"/>
    </location>
</feature>
<keyword evidence="1" id="KW-1133">Transmembrane helix</keyword>
<protein>
    <submittedName>
        <fullName evidence="2">Dimethyl sulfoxide reductase anchor subunit family protein</fullName>
    </submittedName>
</protein>
<accession>A0ABU7ZFX2</accession>
<feature type="transmembrane region" description="Helical" evidence="1">
    <location>
        <begin position="86"/>
        <end position="105"/>
    </location>
</feature>
<feature type="transmembrane region" description="Helical" evidence="1">
    <location>
        <begin position="221"/>
        <end position="239"/>
    </location>
</feature>
<dbReference type="InterPro" id="IPR007059">
    <property type="entry name" value="DmsC"/>
</dbReference>
<keyword evidence="1" id="KW-0472">Membrane</keyword>